<accession>A0A4Y9RYP7</accession>
<dbReference type="NCBIfam" id="TIGR01552">
    <property type="entry name" value="phd_fam"/>
    <property type="match status" value="1"/>
</dbReference>
<dbReference type="InterPro" id="IPR036165">
    <property type="entry name" value="YefM-like_sf"/>
</dbReference>
<reference evidence="2 3" key="1">
    <citation type="submission" date="2019-03" db="EMBL/GenBank/DDBJ databases">
        <title>Draft genome of Brevundimonas sp. a heavy metal resistant soil bacteria.</title>
        <authorList>
            <person name="Soto J."/>
        </authorList>
    </citation>
    <scope>NUCLEOTIDE SEQUENCE [LARGE SCALE GENOMIC DNA]</scope>
    <source>
        <strain evidence="2 3">B-10</strain>
    </source>
</reference>
<comment type="caution">
    <text evidence="2">The sequence shown here is derived from an EMBL/GenBank/DDBJ whole genome shotgun (WGS) entry which is preliminary data.</text>
</comment>
<dbReference type="Proteomes" id="UP000298216">
    <property type="component" value="Unassembled WGS sequence"/>
</dbReference>
<sequence>MERTITATEANRDFSRIFREVAAGGSYVVTAWGKPLVRIEPANAVIEPQDERVARLHALIDELAALPASAPGRITREDGYA</sequence>
<evidence type="ECO:0000313" key="2">
    <source>
        <dbReference type="EMBL" id="TFW14023.1"/>
    </source>
</evidence>
<gene>
    <name evidence="2" type="ORF">EGY25_02095</name>
</gene>
<dbReference type="RefSeq" id="WP_135193415.1">
    <property type="nucleotide sequence ID" value="NZ_SPVH01000002.1"/>
</dbReference>
<name>A0A4Y9RYP7_9CAUL</name>
<dbReference type="OrthoDB" id="7276624at2"/>
<dbReference type="SUPFAM" id="SSF143120">
    <property type="entry name" value="YefM-like"/>
    <property type="match status" value="1"/>
</dbReference>
<proteinExistence type="inferred from homology"/>
<dbReference type="EMBL" id="SPVH01000002">
    <property type="protein sequence ID" value="TFW14023.1"/>
    <property type="molecule type" value="Genomic_DNA"/>
</dbReference>
<dbReference type="AlphaFoldDB" id="A0A4Y9RYP7"/>
<keyword evidence="3" id="KW-1185">Reference proteome</keyword>
<evidence type="ECO:0000256" key="1">
    <source>
        <dbReference type="ARBA" id="ARBA00009981"/>
    </source>
</evidence>
<evidence type="ECO:0000313" key="3">
    <source>
        <dbReference type="Proteomes" id="UP000298216"/>
    </source>
</evidence>
<protein>
    <submittedName>
        <fullName evidence="2">Type II toxin-antitoxin system prevent-host-death family antitoxin</fullName>
    </submittedName>
</protein>
<organism evidence="2 3">
    <name type="scientific">Brevundimonas intermedia</name>
    <dbReference type="NCBI Taxonomy" id="74315"/>
    <lineage>
        <taxon>Bacteria</taxon>
        <taxon>Pseudomonadati</taxon>
        <taxon>Pseudomonadota</taxon>
        <taxon>Alphaproteobacteria</taxon>
        <taxon>Caulobacterales</taxon>
        <taxon>Caulobacteraceae</taxon>
        <taxon>Brevundimonas</taxon>
    </lineage>
</organism>
<comment type="similarity">
    <text evidence="1">Belongs to the phD/YefM antitoxin family.</text>
</comment>